<sequence>MGSTTKMIIYKKGRFTENNEIIITLVFSKLFFSINNKQWPKYLVESLENNVPSKYEIGKRNILYRLFSELIIFKFENESEMLDNKNHIILTVKKAIKIVNAKILADLKTKEKQRSESTTKKENLKKINQYFDNKSTDINQLIKNYKVNKDTIIDVMSEDGKIRFFVSLNQLSVYMIDNPTNKLEKATQNLERKEKIKKELKVKSLDPFWFDEYGKSQLNTDYLENKKQESKVVTNEQTNIGTNELKYIVRFDNSIKKYVIFDPSEEQLAASFIDLKSAEKFAKSLKYENGRTIKRITK</sequence>
<dbReference type="AlphaFoldDB" id="A0A7U9TH79"/>
<gene>
    <name evidence="1" type="ORF">MPAN_000650</name>
</gene>
<accession>A0A7U9TH79</accession>
<proteinExistence type="predicted"/>
<dbReference type="EMBL" id="AP024412">
    <property type="protein sequence ID" value="BCR35172.1"/>
    <property type="molecule type" value="Genomic_DNA"/>
</dbReference>
<keyword evidence="2" id="KW-1185">Reference proteome</keyword>
<organism evidence="1 2">
    <name type="scientific">Mariniplasma anaerobium</name>
    <dbReference type="NCBI Taxonomy" id="2735436"/>
    <lineage>
        <taxon>Bacteria</taxon>
        <taxon>Bacillati</taxon>
        <taxon>Mycoplasmatota</taxon>
        <taxon>Mollicutes</taxon>
        <taxon>Acholeplasmatales</taxon>
        <taxon>Acholeplasmataceae</taxon>
        <taxon>Mariniplasma</taxon>
    </lineage>
</organism>
<reference evidence="1" key="1">
    <citation type="submission" date="2021-01" db="EMBL/GenBank/DDBJ databases">
        <title>Draft genome sequence of Acholeplasmataceae bacterium strain Mahy22.</title>
        <authorList>
            <person name="Watanabe M."/>
            <person name="Kojima H."/>
            <person name="Fukui M."/>
        </authorList>
    </citation>
    <scope>NUCLEOTIDE SEQUENCE</scope>
    <source>
        <strain evidence="1">Mahy22</strain>
    </source>
</reference>
<evidence type="ECO:0000313" key="2">
    <source>
        <dbReference type="Proteomes" id="UP000620133"/>
    </source>
</evidence>
<dbReference type="KEGG" id="manr:MPAN_000650"/>
<name>A0A7U9TH79_9MOLU</name>
<dbReference type="RefSeq" id="WP_176239046.1">
    <property type="nucleotide sequence ID" value="NZ_AP024412.1"/>
</dbReference>
<evidence type="ECO:0000313" key="1">
    <source>
        <dbReference type="EMBL" id="BCR35172.1"/>
    </source>
</evidence>
<dbReference type="Proteomes" id="UP000620133">
    <property type="component" value="Chromosome"/>
</dbReference>
<protein>
    <submittedName>
        <fullName evidence="1">Uncharacterized protein</fullName>
    </submittedName>
</protein>